<evidence type="ECO:0000313" key="2">
    <source>
        <dbReference type="EMBL" id="MBB6473867.1"/>
    </source>
</evidence>
<dbReference type="Gene3D" id="3.40.430.10">
    <property type="entry name" value="Dihydrofolate Reductase, subunit A"/>
    <property type="match status" value="1"/>
</dbReference>
<organism evidence="2 3">
    <name type="scientific">Sphaerisporangium rubeum</name>
    <dbReference type="NCBI Taxonomy" id="321317"/>
    <lineage>
        <taxon>Bacteria</taxon>
        <taxon>Bacillati</taxon>
        <taxon>Actinomycetota</taxon>
        <taxon>Actinomycetes</taxon>
        <taxon>Streptosporangiales</taxon>
        <taxon>Streptosporangiaceae</taxon>
        <taxon>Sphaerisporangium</taxon>
    </lineage>
</organism>
<dbReference type="SUPFAM" id="SSF53597">
    <property type="entry name" value="Dihydrofolate reductase-like"/>
    <property type="match status" value="1"/>
</dbReference>
<dbReference type="InterPro" id="IPR024072">
    <property type="entry name" value="DHFR-like_dom_sf"/>
</dbReference>
<protein>
    <submittedName>
        <fullName evidence="2">Dihydrofolate reductase</fullName>
    </submittedName>
</protein>
<dbReference type="GO" id="GO:0009231">
    <property type="term" value="P:riboflavin biosynthetic process"/>
    <property type="evidence" value="ECO:0007669"/>
    <property type="project" value="InterPro"/>
</dbReference>
<dbReference type="PANTHER" id="PTHR38011">
    <property type="entry name" value="DIHYDROFOLATE REDUCTASE FAMILY PROTEIN (AFU_ORTHOLOGUE AFUA_8G06820)"/>
    <property type="match status" value="1"/>
</dbReference>
<name>A0A7X0M729_9ACTN</name>
<feature type="domain" description="Bacterial bifunctional deaminase-reductase C-terminal" evidence="1">
    <location>
        <begin position="4"/>
        <end position="173"/>
    </location>
</feature>
<dbReference type="InterPro" id="IPR002734">
    <property type="entry name" value="RibDG_C"/>
</dbReference>
<comment type="caution">
    <text evidence="2">The sequence shown here is derived from an EMBL/GenBank/DDBJ whole genome shotgun (WGS) entry which is preliminary data.</text>
</comment>
<sequence length="181" mass="19477">MKRIVASFFVSLDGVMEAPEKWHFPYFNDEMGQAVEDHLAGTDTMLMGRRTYEEFSGAFAGKTTDDDPIAGRINATPKYVVSTTMTSADWENSTLIGGDVVEAVTRLKQGPGAGIAMSGSATLVRTLLSAGLVDELRLLVHPIVVGGGARLFEQSAQIPLRLVESRTFATGVLHLTYAPEA</sequence>
<dbReference type="AlphaFoldDB" id="A0A7X0M729"/>
<evidence type="ECO:0000313" key="3">
    <source>
        <dbReference type="Proteomes" id="UP000555564"/>
    </source>
</evidence>
<dbReference type="GO" id="GO:0008703">
    <property type="term" value="F:5-amino-6-(5-phosphoribosylamino)uracil reductase activity"/>
    <property type="evidence" value="ECO:0007669"/>
    <property type="project" value="InterPro"/>
</dbReference>
<proteinExistence type="predicted"/>
<dbReference type="RefSeq" id="WP_184981900.1">
    <property type="nucleotide sequence ID" value="NZ_BAAALO010000090.1"/>
</dbReference>
<gene>
    <name evidence="2" type="ORF">BJ992_003298</name>
</gene>
<evidence type="ECO:0000259" key="1">
    <source>
        <dbReference type="Pfam" id="PF01872"/>
    </source>
</evidence>
<keyword evidence="3" id="KW-1185">Reference proteome</keyword>
<reference evidence="2 3" key="1">
    <citation type="submission" date="2020-08" db="EMBL/GenBank/DDBJ databases">
        <title>Sequencing the genomes of 1000 actinobacteria strains.</title>
        <authorList>
            <person name="Klenk H.-P."/>
        </authorList>
    </citation>
    <scope>NUCLEOTIDE SEQUENCE [LARGE SCALE GENOMIC DNA]</scope>
    <source>
        <strain evidence="2 3">DSM 44936</strain>
    </source>
</reference>
<dbReference type="InterPro" id="IPR050765">
    <property type="entry name" value="Riboflavin_Biosynth_HTPR"/>
</dbReference>
<dbReference type="EMBL" id="JACHIU010000001">
    <property type="protein sequence ID" value="MBB6473867.1"/>
    <property type="molecule type" value="Genomic_DNA"/>
</dbReference>
<dbReference type="Pfam" id="PF01872">
    <property type="entry name" value="RibD_C"/>
    <property type="match status" value="1"/>
</dbReference>
<dbReference type="PANTHER" id="PTHR38011:SF11">
    <property type="entry name" value="2,5-DIAMINO-6-RIBOSYLAMINO-4(3H)-PYRIMIDINONE 5'-PHOSPHATE REDUCTASE"/>
    <property type="match status" value="1"/>
</dbReference>
<accession>A0A7X0M729</accession>
<dbReference type="Proteomes" id="UP000555564">
    <property type="component" value="Unassembled WGS sequence"/>
</dbReference>